<proteinExistence type="predicted"/>
<accession>A0A7V0T575</accession>
<dbReference type="AlphaFoldDB" id="A0A7V0T575"/>
<evidence type="ECO:0000313" key="1">
    <source>
        <dbReference type="EMBL" id="HDQ99168.1"/>
    </source>
</evidence>
<protein>
    <submittedName>
        <fullName evidence="1">Uncharacterized protein</fullName>
    </submittedName>
</protein>
<sequence>MRIVIDHVTRMRPDRVCVAGVELATARHVRPVLMRGQLRRKLVERPGAPFNIGCLADIGAVTLRPRAPAIEDARFNSRRARRLGAIPAPEFWKMLRGMARPALREVLGPDLRPEGEHYVVDAGRGRASLGTLLPRRVSGPVVIEVERGGRTRPRVVIEVEDEYGDCRLPVTDLRLWEPDQRTPRREAIADVARRVEEGAKVILSVGLTRPMHRGLCWLQVNNIHLEDNPVWQVNERQSWLGRLLGRGG</sequence>
<comment type="caution">
    <text evidence="1">The sequence shown here is derived from an EMBL/GenBank/DDBJ whole genome shotgun (WGS) entry which is preliminary data.</text>
</comment>
<organism evidence="1">
    <name type="scientific">candidate division WOR-3 bacterium</name>
    <dbReference type="NCBI Taxonomy" id="2052148"/>
    <lineage>
        <taxon>Bacteria</taxon>
        <taxon>Bacteria division WOR-3</taxon>
    </lineage>
</organism>
<dbReference type="EMBL" id="DSBX01000102">
    <property type="protein sequence ID" value="HDQ99168.1"/>
    <property type="molecule type" value="Genomic_DNA"/>
</dbReference>
<gene>
    <name evidence="1" type="ORF">ENN51_02630</name>
</gene>
<name>A0A7V0T575_UNCW3</name>
<dbReference type="Proteomes" id="UP000885672">
    <property type="component" value="Unassembled WGS sequence"/>
</dbReference>
<reference evidence="1" key="1">
    <citation type="journal article" date="2020" name="mSystems">
        <title>Genome- and Community-Level Interaction Insights into Carbon Utilization and Element Cycling Functions of Hydrothermarchaeota in Hydrothermal Sediment.</title>
        <authorList>
            <person name="Zhou Z."/>
            <person name="Liu Y."/>
            <person name="Xu W."/>
            <person name="Pan J."/>
            <person name="Luo Z.H."/>
            <person name="Li M."/>
        </authorList>
    </citation>
    <scope>NUCLEOTIDE SEQUENCE [LARGE SCALE GENOMIC DNA]</scope>
    <source>
        <strain evidence="1">SpSt-1182</strain>
    </source>
</reference>